<dbReference type="InterPro" id="IPR046342">
    <property type="entry name" value="CBS_dom_sf"/>
</dbReference>
<evidence type="ECO:0000313" key="9">
    <source>
        <dbReference type="WBParaSite" id="Gr19_v10_g4185.t2"/>
    </source>
</evidence>
<evidence type="ECO:0000256" key="4">
    <source>
        <dbReference type="ARBA" id="ARBA00025878"/>
    </source>
</evidence>
<dbReference type="PROSITE" id="PS51371">
    <property type="entry name" value="CBS"/>
    <property type="match status" value="4"/>
</dbReference>
<dbReference type="InterPro" id="IPR000644">
    <property type="entry name" value="CBS_dom"/>
</dbReference>
<evidence type="ECO:0000256" key="5">
    <source>
        <dbReference type="PROSITE-ProRule" id="PRU00703"/>
    </source>
</evidence>
<sequence length="685" mass="75697">MFGGSSGKGRGSFRKAIYKQLTRPPNTGGESSPSENQTTANATPRHRPPALTFSGPSSTVQQRTSAVDGWSISDSKHILAKSTPAVLCSGSESGGNAMSPLLPPICPPSATKTRSAPTDSKQSAPFPPSSAIGRPRCVSAWSYYQQPFNPASSALANTPLLENMTLVVDVNQNQQCAGTQSGPPSSRSVAVGRGATGIVSPRLFASYDSSGQLQQHHHRSISASPHCKEISWAESSAPLLIPLGSRADRFSVNWVPMSARVTQQQRSSVGGGVPPGIPAGRSTNIYLATRHDHPTVFDFEDWHTSLDKREHIQRFAFQNSSLGSTALDSPPSLGGSVHEINRIIFESQEAVYSLFMKAHKCYDIIPTSSKLVVFDTELPVSKAFFALVYNGVRAAPLWDSKTQEFVGMLTITDFIQILHKYYKNDRMSDGMKQLEEHKISTWREIFREDNSVKPFITIDPLESLHKAVQLLCEHKIHRLPVLEHTTGNILYILTHKRLIKFLYLYMNDLPRPSFMDRTPKELGIGSWGNICTISKDTPLIEAMKIFLSKRVSALPLLDADGRVVDIYAKFDAINLAADKTYDKLDVTVYEALQQRCDWFEGVRKCSEKDSLMTVIDVIVKAEVHRLVVVDDENRVVGIISLSDILRHLVLDPPSATPIMTQAPTTEHQQQMVVEEAAKEMMDFRL</sequence>
<evidence type="ECO:0000256" key="2">
    <source>
        <dbReference type="ARBA" id="ARBA00022737"/>
    </source>
</evidence>
<reference evidence="9" key="1">
    <citation type="submission" date="2022-11" db="UniProtKB">
        <authorList>
            <consortium name="WormBaseParasite"/>
        </authorList>
    </citation>
    <scope>IDENTIFICATION</scope>
</reference>
<dbReference type="CDD" id="cd04618">
    <property type="entry name" value="CBS_euAMPK_gamma-like_repeat1"/>
    <property type="match status" value="1"/>
</dbReference>
<accession>A0A914HSY2</accession>
<dbReference type="GO" id="GO:0019901">
    <property type="term" value="F:protein kinase binding"/>
    <property type="evidence" value="ECO:0007669"/>
    <property type="project" value="TreeGrafter"/>
</dbReference>
<evidence type="ECO:0000259" key="7">
    <source>
        <dbReference type="PROSITE" id="PS51371"/>
    </source>
</evidence>
<evidence type="ECO:0000313" key="8">
    <source>
        <dbReference type="Proteomes" id="UP000887572"/>
    </source>
</evidence>
<proteinExistence type="inferred from homology"/>
<feature type="domain" description="CBS" evidence="7">
    <location>
        <begin position="451"/>
        <end position="509"/>
    </location>
</feature>
<comment type="subunit">
    <text evidence="4">AMPK is a heterotrimer of an alpha catalytic subunit (PRKAA1 or PRKAA2), a beta (PRKAB1 or PRKAB2) and a gamma non-catalytic subunits (PRKAG1, PRKAG2 or PRKAG3). Interacts with FNIP1 and FNIP2.</text>
</comment>
<dbReference type="Gene3D" id="3.10.580.10">
    <property type="entry name" value="CBS-domain"/>
    <property type="match status" value="2"/>
</dbReference>
<feature type="region of interest" description="Disordered" evidence="6">
    <location>
        <begin position="1"/>
        <end position="68"/>
    </location>
</feature>
<feature type="compositionally biased region" description="Gly residues" evidence="6">
    <location>
        <begin position="1"/>
        <end position="10"/>
    </location>
</feature>
<dbReference type="Pfam" id="PF00571">
    <property type="entry name" value="CBS"/>
    <property type="match status" value="4"/>
</dbReference>
<dbReference type="GO" id="GO:0031588">
    <property type="term" value="C:nucleotide-activated protein kinase complex"/>
    <property type="evidence" value="ECO:0007669"/>
    <property type="project" value="TreeGrafter"/>
</dbReference>
<organism evidence="8 9">
    <name type="scientific">Globodera rostochiensis</name>
    <name type="common">Golden nematode worm</name>
    <name type="synonym">Heterodera rostochiensis</name>
    <dbReference type="NCBI Taxonomy" id="31243"/>
    <lineage>
        <taxon>Eukaryota</taxon>
        <taxon>Metazoa</taxon>
        <taxon>Ecdysozoa</taxon>
        <taxon>Nematoda</taxon>
        <taxon>Chromadorea</taxon>
        <taxon>Rhabditida</taxon>
        <taxon>Tylenchina</taxon>
        <taxon>Tylenchomorpha</taxon>
        <taxon>Tylenchoidea</taxon>
        <taxon>Heteroderidae</taxon>
        <taxon>Heteroderinae</taxon>
        <taxon>Globodera</taxon>
    </lineage>
</organism>
<feature type="region of interest" description="Disordered" evidence="6">
    <location>
        <begin position="108"/>
        <end position="131"/>
    </location>
</feature>
<name>A0A914HSY2_GLORO</name>
<feature type="compositionally biased region" description="Polar residues" evidence="6">
    <location>
        <begin position="54"/>
        <end position="65"/>
    </location>
</feature>
<evidence type="ECO:0000256" key="6">
    <source>
        <dbReference type="SAM" id="MobiDB-lite"/>
    </source>
</evidence>
<dbReference type="GO" id="GO:0005737">
    <property type="term" value="C:cytoplasm"/>
    <property type="evidence" value="ECO:0007669"/>
    <property type="project" value="TreeGrafter"/>
</dbReference>
<dbReference type="GO" id="GO:0005634">
    <property type="term" value="C:nucleus"/>
    <property type="evidence" value="ECO:0007669"/>
    <property type="project" value="TreeGrafter"/>
</dbReference>
<dbReference type="CDD" id="cd04641">
    <property type="entry name" value="CBS_euAMPK_gamma-like_repeat2"/>
    <property type="match status" value="1"/>
</dbReference>
<protein>
    <submittedName>
        <fullName evidence="9">CBS domain-containing protein</fullName>
    </submittedName>
</protein>
<feature type="domain" description="CBS" evidence="7">
    <location>
        <begin position="366"/>
        <end position="426"/>
    </location>
</feature>
<dbReference type="AlphaFoldDB" id="A0A914HSY2"/>
<keyword evidence="3 5" id="KW-0129">CBS domain</keyword>
<feature type="compositionally biased region" description="Polar residues" evidence="6">
    <location>
        <begin position="110"/>
        <end position="123"/>
    </location>
</feature>
<feature type="domain" description="CBS" evidence="7">
    <location>
        <begin position="524"/>
        <end position="583"/>
    </location>
</feature>
<dbReference type="SMART" id="SM00116">
    <property type="entry name" value="CBS"/>
    <property type="match status" value="4"/>
</dbReference>
<evidence type="ECO:0000256" key="1">
    <source>
        <dbReference type="ARBA" id="ARBA00006750"/>
    </source>
</evidence>
<dbReference type="Proteomes" id="UP000887572">
    <property type="component" value="Unplaced"/>
</dbReference>
<comment type="similarity">
    <text evidence="1">Belongs to the 5'-AMP-activated protein kinase gamma subunit family.</text>
</comment>
<keyword evidence="2" id="KW-0677">Repeat</keyword>
<dbReference type="PANTHER" id="PTHR13780">
    <property type="entry name" value="AMP-ACTIVATED PROTEIN KINASE, GAMMA REGULATORY SUBUNIT"/>
    <property type="match status" value="1"/>
</dbReference>
<feature type="domain" description="CBS" evidence="7">
    <location>
        <begin position="598"/>
        <end position="656"/>
    </location>
</feature>
<keyword evidence="8" id="KW-1185">Reference proteome</keyword>
<evidence type="ECO:0000256" key="3">
    <source>
        <dbReference type="ARBA" id="ARBA00023122"/>
    </source>
</evidence>
<dbReference type="InterPro" id="IPR050511">
    <property type="entry name" value="AMPK_gamma/SDS23_families"/>
</dbReference>
<dbReference type="PANTHER" id="PTHR13780:SF35">
    <property type="entry name" value="LD22662P"/>
    <property type="match status" value="1"/>
</dbReference>
<dbReference type="GO" id="GO:0016208">
    <property type="term" value="F:AMP binding"/>
    <property type="evidence" value="ECO:0007669"/>
    <property type="project" value="TreeGrafter"/>
</dbReference>
<dbReference type="WBParaSite" id="Gr19_v10_g4185.t2">
    <property type="protein sequence ID" value="Gr19_v10_g4185.t2"/>
    <property type="gene ID" value="Gr19_v10_g4185"/>
</dbReference>
<dbReference type="SUPFAM" id="SSF54631">
    <property type="entry name" value="CBS-domain pair"/>
    <property type="match status" value="2"/>
</dbReference>
<feature type="compositionally biased region" description="Polar residues" evidence="6">
    <location>
        <begin position="23"/>
        <end position="42"/>
    </location>
</feature>
<dbReference type="GO" id="GO:0019887">
    <property type="term" value="F:protein kinase regulator activity"/>
    <property type="evidence" value="ECO:0007669"/>
    <property type="project" value="TreeGrafter"/>
</dbReference>